<dbReference type="GeneID" id="56084999"/>
<dbReference type="EMBL" id="CP058909">
    <property type="protein sequence ID" value="QLH83843.1"/>
    <property type="molecule type" value="Genomic_DNA"/>
</dbReference>
<proteinExistence type="predicted"/>
<dbReference type="Proteomes" id="UP000509346">
    <property type="component" value="Chromosome"/>
</dbReference>
<accession>A0A7D5P962</accession>
<name>A0A7D5P962_9EURY</name>
<sequence length="123" mass="13689">MTQDTASHRRYEWQISLEVDGEELESLFQGDDSSAMLGRVFAMWLHDRGDVSQWANVVAFGELIIAYSDLDADTVAVWLGIEPDRLDPGELEGLSPEEEVSWQMVGPNGESMSVARRVVSEDG</sequence>
<protein>
    <submittedName>
        <fullName evidence="1">Uncharacterized protein</fullName>
    </submittedName>
</protein>
<evidence type="ECO:0000313" key="1">
    <source>
        <dbReference type="EMBL" id="QLH83843.1"/>
    </source>
</evidence>
<dbReference type="KEGG" id="hpel:HZS54_20380"/>
<dbReference type="OrthoDB" id="275728at2157"/>
<dbReference type="RefSeq" id="WP_179918884.1">
    <property type="nucleotide sequence ID" value="NZ_CP058909.1"/>
</dbReference>
<dbReference type="AlphaFoldDB" id="A0A7D5P962"/>
<gene>
    <name evidence="1" type="ORF">HZS54_20380</name>
</gene>
<organism evidence="1 2">
    <name type="scientific">Halosimplex pelagicum</name>
    <dbReference type="NCBI Taxonomy" id="869886"/>
    <lineage>
        <taxon>Archaea</taxon>
        <taxon>Methanobacteriati</taxon>
        <taxon>Methanobacteriota</taxon>
        <taxon>Stenosarchaea group</taxon>
        <taxon>Halobacteria</taxon>
        <taxon>Halobacteriales</taxon>
        <taxon>Haloarculaceae</taxon>
        <taxon>Halosimplex</taxon>
    </lineage>
</organism>
<keyword evidence="2" id="KW-1185">Reference proteome</keyword>
<reference evidence="1 2" key="1">
    <citation type="submission" date="2020-07" db="EMBL/GenBank/DDBJ databases">
        <title>Halosimplex litoreum sp. nov. and Halosimplex rubrum sp. nov., isolated from different salt environments.</title>
        <authorList>
            <person name="Cui H."/>
        </authorList>
    </citation>
    <scope>NUCLEOTIDE SEQUENCE [LARGE SCALE GENOMIC DNA]</scope>
    <source>
        <strain evidence="1 2">R2</strain>
    </source>
</reference>
<evidence type="ECO:0000313" key="2">
    <source>
        <dbReference type="Proteomes" id="UP000509346"/>
    </source>
</evidence>